<keyword evidence="1" id="KW-0472">Membrane</keyword>
<comment type="caution">
    <text evidence="2">The sequence shown here is derived from an EMBL/GenBank/DDBJ whole genome shotgun (WGS) entry which is preliminary data.</text>
</comment>
<sequence>MTKKRMVLIVVSILILLSLFFTYWFYFSKPTAFPTNKQLATRINTLFPKANAETIQDTIELDSEHAFVPFISGEDNYGTSYWVWEKHKWKPSYIDTVGEPVVWKTDKDDPASFHIVWNIHPDDQISRANFYLIRDRGYHISSGEHTYVPQIQMEKNVRFEGKSYGTIQLPDDWCSFMTQSNKLALAQNPNRYNSSLIQDLSVYIGWMPLNDSNETTFPENSVNGSGFSNGDNHINFMRILDKSELEK</sequence>
<reference evidence="2" key="2">
    <citation type="submission" date="2020-09" db="EMBL/GenBank/DDBJ databases">
        <authorList>
            <person name="Sun Q."/>
            <person name="Zhou Y."/>
        </authorList>
    </citation>
    <scope>NUCLEOTIDE SEQUENCE</scope>
    <source>
        <strain evidence="2">CGMCC 1.12754</strain>
    </source>
</reference>
<accession>A0A917M5Z3</accession>
<dbReference type="EMBL" id="BMFR01000013">
    <property type="protein sequence ID" value="GGG81149.1"/>
    <property type="molecule type" value="Genomic_DNA"/>
</dbReference>
<keyword evidence="1" id="KW-0812">Transmembrane</keyword>
<protein>
    <submittedName>
        <fullName evidence="2">Uncharacterized protein</fullName>
    </submittedName>
</protein>
<dbReference type="Proteomes" id="UP000622860">
    <property type="component" value="Unassembled WGS sequence"/>
</dbReference>
<reference evidence="2" key="1">
    <citation type="journal article" date="2014" name="Int. J. Syst. Evol. Microbiol.">
        <title>Complete genome sequence of Corynebacterium casei LMG S-19264T (=DSM 44701T), isolated from a smear-ripened cheese.</title>
        <authorList>
            <consortium name="US DOE Joint Genome Institute (JGI-PGF)"/>
            <person name="Walter F."/>
            <person name="Albersmeier A."/>
            <person name="Kalinowski J."/>
            <person name="Ruckert C."/>
        </authorList>
    </citation>
    <scope>NUCLEOTIDE SEQUENCE</scope>
    <source>
        <strain evidence="2">CGMCC 1.12754</strain>
    </source>
</reference>
<evidence type="ECO:0000313" key="2">
    <source>
        <dbReference type="EMBL" id="GGG81149.1"/>
    </source>
</evidence>
<dbReference type="RefSeq" id="WP_188456025.1">
    <property type="nucleotide sequence ID" value="NZ_BMFR01000013.1"/>
</dbReference>
<proteinExistence type="predicted"/>
<dbReference type="AlphaFoldDB" id="A0A917M5Z3"/>
<feature type="transmembrane region" description="Helical" evidence="1">
    <location>
        <begin position="7"/>
        <end position="27"/>
    </location>
</feature>
<keyword evidence="1" id="KW-1133">Transmembrane helix</keyword>
<organism evidence="2 3">
    <name type="scientific">Virgibacillus oceani</name>
    <dbReference type="NCBI Taxonomy" id="1479511"/>
    <lineage>
        <taxon>Bacteria</taxon>
        <taxon>Bacillati</taxon>
        <taxon>Bacillota</taxon>
        <taxon>Bacilli</taxon>
        <taxon>Bacillales</taxon>
        <taxon>Bacillaceae</taxon>
        <taxon>Virgibacillus</taxon>
    </lineage>
</organism>
<evidence type="ECO:0000256" key="1">
    <source>
        <dbReference type="SAM" id="Phobius"/>
    </source>
</evidence>
<gene>
    <name evidence="2" type="ORF">GCM10011398_28190</name>
</gene>
<evidence type="ECO:0000313" key="3">
    <source>
        <dbReference type="Proteomes" id="UP000622860"/>
    </source>
</evidence>
<keyword evidence="3" id="KW-1185">Reference proteome</keyword>
<name>A0A917M5Z3_9BACI</name>